<organism evidence="1 2">
    <name type="scientific">Comamonas thiooxydans</name>
    <dbReference type="NCBI Taxonomy" id="363952"/>
    <lineage>
        <taxon>Bacteria</taxon>
        <taxon>Pseudomonadati</taxon>
        <taxon>Pseudomonadota</taxon>
        <taxon>Betaproteobacteria</taxon>
        <taxon>Burkholderiales</taxon>
        <taxon>Comamonadaceae</taxon>
        <taxon>Comamonas</taxon>
    </lineage>
</organism>
<sequence length="89" mass="9606">MNMPSDEIFIQVQELSNKLLQVLGNAETGIALNALMTAYLNAAKQRGCLDQVARACNAMASAADMLQAEIRNQSAQMPEADALPPSYLH</sequence>
<reference evidence="1" key="1">
    <citation type="submission" date="2022-09" db="EMBL/GenBank/DDBJ databases">
        <title>Intensive care unit water sources are persistently colonized with multi-drug resistant bacteria and are the site of extensive horizontal gene transfer of antibiotic resistance genes.</title>
        <authorList>
            <person name="Diorio-Toth L."/>
        </authorList>
    </citation>
    <scope>NUCLEOTIDE SEQUENCE</scope>
    <source>
        <strain evidence="1">GD03832</strain>
    </source>
</reference>
<dbReference type="Proteomes" id="UP001161065">
    <property type="component" value="Unassembled WGS sequence"/>
</dbReference>
<comment type="caution">
    <text evidence="1">The sequence shown here is derived from an EMBL/GenBank/DDBJ whole genome shotgun (WGS) entry which is preliminary data.</text>
</comment>
<gene>
    <name evidence="1" type="ORF">N5D63_03660</name>
</gene>
<dbReference type="EMBL" id="JAOCEK010000002">
    <property type="protein sequence ID" value="MDH1333240.1"/>
    <property type="molecule type" value="Genomic_DNA"/>
</dbReference>
<evidence type="ECO:0000313" key="2">
    <source>
        <dbReference type="Proteomes" id="UP001161065"/>
    </source>
</evidence>
<evidence type="ECO:0000313" key="1">
    <source>
        <dbReference type="EMBL" id="MDH1333240.1"/>
    </source>
</evidence>
<dbReference type="RefSeq" id="WP_280006949.1">
    <property type="nucleotide sequence ID" value="NZ_JAOCEK010000002.1"/>
</dbReference>
<protein>
    <submittedName>
        <fullName evidence="1">Uncharacterized protein</fullName>
    </submittedName>
</protein>
<proteinExistence type="predicted"/>
<dbReference type="AlphaFoldDB" id="A0AA42TSI0"/>
<accession>A0AA42TSI0</accession>
<name>A0AA42TSI0_9BURK</name>